<dbReference type="InterPro" id="IPR015813">
    <property type="entry name" value="Pyrv/PenolPyrv_kinase-like_dom"/>
</dbReference>
<dbReference type="AlphaFoldDB" id="A0AA43ZE40"/>
<accession>A0AA43ZE40</accession>
<dbReference type="Proteomes" id="UP001155840">
    <property type="component" value="Unassembled WGS sequence"/>
</dbReference>
<keyword evidence="2" id="KW-1185">Reference proteome</keyword>
<sequence>MSINASETGPIVRLAPGDTPPEAAFAVVIGLEDPVPTPRPQRLLLEASLDALERDDATAVFETLRPDGILLPDCRGRADLQAADVALGVIEAEAGLAAGSLSIVAVFGTSPASFLGTEHLSGASVRLIALVLDEDALADALGLPAKAARSTFPAVIMARGYMILQAASAGVPCFWSLPSGEIDGDALERLRDAALDYGFRNVLVRTAAQWMALGQDGRPD</sequence>
<organism evidence="1 2">
    <name type="scientific">Ferranicluibacter rubi</name>
    <dbReference type="NCBI Taxonomy" id="2715133"/>
    <lineage>
        <taxon>Bacteria</taxon>
        <taxon>Pseudomonadati</taxon>
        <taxon>Pseudomonadota</taxon>
        <taxon>Alphaproteobacteria</taxon>
        <taxon>Hyphomicrobiales</taxon>
        <taxon>Rhizobiaceae</taxon>
        <taxon>Ferranicluibacter</taxon>
    </lineage>
</organism>
<protein>
    <submittedName>
        <fullName evidence="1">Uncharacterized protein</fullName>
    </submittedName>
</protein>
<dbReference type="EMBL" id="JAANCM010000002">
    <property type="protein sequence ID" value="NHT75293.1"/>
    <property type="molecule type" value="Genomic_DNA"/>
</dbReference>
<evidence type="ECO:0000313" key="1">
    <source>
        <dbReference type="EMBL" id="NHT75293.1"/>
    </source>
</evidence>
<dbReference type="GO" id="GO:0003824">
    <property type="term" value="F:catalytic activity"/>
    <property type="evidence" value="ECO:0007669"/>
    <property type="project" value="InterPro"/>
</dbReference>
<dbReference type="Gene3D" id="3.20.20.60">
    <property type="entry name" value="Phosphoenolpyruvate-binding domains"/>
    <property type="match status" value="1"/>
</dbReference>
<gene>
    <name evidence="1" type="ORF">G8E10_05950</name>
</gene>
<proteinExistence type="predicted"/>
<evidence type="ECO:0000313" key="2">
    <source>
        <dbReference type="Proteomes" id="UP001155840"/>
    </source>
</evidence>
<dbReference type="InterPro" id="IPR040442">
    <property type="entry name" value="Pyrv_kinase-like_dom_sf"/>
</dbReference>
<comment type="caution">
    <text evidence="1">The sequence shown here is derived from an EMBL/GenBank/DDBJ whole genome shotgun (WGS) entry which is preliminary data.</text>
</comment>
<name>A0AA43ZE40_9HYPH</name>
<reference evidence="1" key="1">
    <citation type="submission" date="2020-03" db="EMBL/GenBank/DDBJ databases">
        <title>Ferranicluibacter endophyticum gen. nov., sp. nov., a new genus isolated from Rubus ulmifolius Schott. stem.</title>
        <authorList>
            <person name="Roca-Couso R."/>
            <person name="Flores-Felix J.D."/>
            <person name="Igual J.M."/>
            <person name="Rivas R."/>
        </authorList>
    </citation>
    <scope>NUCLEOTIDE SEQUENCE</scope>
    <source>
        <strain evidence="1">CRRU44</strain>
    </source>
</reference>
<dbReference type="SUPFAM" id="SSF51621">
    <property type="entry name" value="Phosphoenolpyruvate/pyruvate domain"/>
    <property type="match status" value="1"/>
</dbReference>
<dbReference type="RefSeq" id="WP_167127743.1">
    <property type="nucleotide sequence ID" value="NZ_JAANCM010000002.1"/>
</dbReference>